<dbReference type="Gene3D" id="1.10.10.10">
    <property type="entry name" value="Winged helix-like DNA-binding domain superfamily/Winged helix DNA-binding domain"/>
    <property type="match status" value="1"/>
</dbReference>
<evidence type="ECO:0000313" key="2">
    <source>
        <dbReference type="Proteomes" id="UP000190044"/>
    </source>
</evidence>
<accession>A0A1T5AMG5</accession>
<sequence>MRLHPEQGEPIGRAAELLGDRAMLLILGELFFGRGRFKAITANSGLGSQLVSAAQAAGGGRRG</sequence>
<dbReference type="Proteomes" id="UP000190044">
    <property type="component" value="Unassembled WGS sequence"/>
</dbReference>
<dbReference type="AlphaFoldDB" id="A0A1T5AMG5"/>
<keyword evidence="2" id="KW-1185">Reference proteome</keyword>
<reference evidence="2" key="1">
    <citation type="submission" date="2017-02" db="EMBL/GenBank/DDBJ databases">
        <authorList>
            <person name="Varghese N."/>
            <person name="Submissions S."/>
        </authorList>
    </citation>
    <scope>NUCLEOTIDE SEQUENCE [LARGE SCALE GENOMIC DNA]</scope>
    <source>
        <strain evidence="2">R11H</strain>
    </source>
</reference>
<organism evidence="1 2">
    <name type="scientific">Sphingopyxis flava</name>
    <dbReference type="NCBI Taxonomy" id="1507287"/>
    <lineage>
        <taxon>Bacteria</taxon>
        <taxon>Pseudomonadati</taxon>
        <taxon>Pseudomonadota</taxon>
        <taxon>Alphaproteobacteria</taxon>
        <taxon>Sphingomonadales</taxon>
        <taxon>Sphingomonadaceae</taxon>
        <taxon>Sphingopyxis</taxon>
    </lineage>
</organism>
<gene>
    <name evidence="1" type="ORF">SAMN06295937_100441</name>
</gene>
<evidence type="ECO:0000313" key="1">
    <source>
        <dbReference type="EMBL" id="SKB36194.1"/>
    </source>
</evidence>
<proteinExistence type="predicted"/>
<name>A0A1T5AMG5_9SPHN</name>
<protein>
    <submittedName>
        <fullName evidence="1">Uncharacterized protein</fullName>
    </submittedName>
</protein>
<dbReference type="EMBL" id="FUYP01000004">
    <property type="protein sequence ID" value="SKB36194.1"/>
    <property type="molecule type" value="Genomic_DNA"/>
</dbReference>
<dbReference type="InterPro" id="IPR036388">
    <property type="entry name" value="WH-like_DNA-bd_sf"/>
</dbReference>